<gene>
    <name evidence="1" type="ORF">PsorP6_000502</name>
</gene>
<sequence>MVLDDNTSNKILRSGFRWSYWNTTIKISSHSRDSEVTETGDGSSSHPSLKGITVCSYFAWSSAIRHDHKIRGGDYSHDTKFGLHALEDTLYHPYGQIKFENRSVIILIQPNEILQECKMGSHLASNPDARSEMNIPSIHCEALLNHALVQKEYSSSVERVQGS</sequence>
<protein>
    <submittedName>
        <fullName evidence="1">Uncharacterized protein</fullName>
    </submittedName>
</protein>
<dbReference type="Proteomes" id="UP001163321">
    <property type="component" value="Chromosome 1"/>
</dbReference>
<accession>A0ACC0WSX8</accession>
<comment type="caution">
    <text evidence="1">The sequence shown here is derived from an EMBL/GenBank/DDBJ whole genome shotgun (WGS) entry which is preliminary data.</text>
</comment>
<organism evidence="1 2">
    <name type="scientific">Peronosclerospora sorghi</name>
    <dbReference type="NCBI Taxonomy" id="230839"/>
    <lineage>
        <taxon>Eukaryota</taxon>
        <taxon>Sar</taxon>
        <taxon>Stramenopiles</taxon>
        <taxon>Oomycota</taxon>
        <taxon>Peronosporomycetes</taxon>
        <taxon>Peronosporales</taxon>
        <taxon>Peronosporaceae</taxon>
        <taxon>Peronosclerospora</taxon>
    </lineage>
</organism>
<reference evidence="1 2" key="1">
    <citation type="journal article" date="2022" name="bioRxiv">
        <title>The genome of the oomycete Peronosclerospora sorghi, a cosmopolitan pathogen of maize and sorghum, is inflated with dispersed pseudogenes.</title>
        <authorList>
            <person name="Fletcher K."/>
            <person name="Martin F."/>
            <person name="Isakeit T."/>
            <person name="Cavanaugh K."/>
            <person name="Magill C."/>
            <person name="Michelmore R."/>
        </authorList>
    </citation>
    <scope>NUCLEOTIDE SEQUENCE [LARGE SCALE GENOMIC DNA]</scope>
    <source>
        <strain evidence="1">P6</strain>
    </source>
</reference>
<proteinExistence type="predicted"/>
<keyword evidence="2" id="KW-1185">Reference proteome</keyword>
<evidence type="ECO:0000313" key="1">
    <source>
        <dbReference type="EMBL" id="KAI9922013.1"/>
    </source>
</evidence>
<evidence type="ECO:0000313" key="2">
    <source>
        <dbReference type="Proteomes" id="UP001163321"/>
    </source>
</evidence>
<name>A0ACC0WSX8_9STRA</name>
<dbReference type="EMBL" id="CM047580">
    <property type="protein sequence ID" value="KAI9922013.1"/>
    <property type="molecule type" value="Genomic_DNA"/>
</dbReference>